<reference evidence="4 5" key="1">
    <citation type="submission" date="2016-06" db="EMBL/GenBank/DDBJ databases">
        <authorList>
            <consortium name="Pathogen Informatics"/>
        </authorList>
    </citation>
    <scope>NUCLEOTIDE SEQUENCE [LARGE SCALE GENOMIC DNA]</scope>
    <source>
        <strain evidence="4">PmlGA01</strain>
    </source>
</reference>
<feature type="transmembrane region" description="Helical" evidence="3">
    <location>
        <begin position="66"/>
        <end position="86"/>
    </location>
</feature>
<dbReference type="VEuPathDB" id="PlasmoDB:PmUG01_04015600"/>
<feature type="transmembrane region" description="Helical" evidence="3">
    <location>
        <begin position="177"/>
        <end position="203"/>
    </location>
</feature>
<keyword evidence="3" id="KW-0472">Membrane</keyword>
<evidence type="ECO:0000313" key="4">
    <source>
        <dbReference type="EMBL" id="SBT70534.1"/>
    </source>
</evidence>
<sequence length="895" mass="104376">MIYKFLNGWRISFFFNLTTFIVQQLGLYYILFDYNKLILLLCVFDVYIFIHFCFNNSQSFASVKGGTCWLLYVYSISLKVIFMYFFAFNDDVYSEDTNRDYYNKCAIFALLSLSTLIYTALSVKSYKQLYPDEASISNEKIFHNNLILHVVIDLFDIFELLFTLVKLSYIIKNTNFWIKIIGGVLISFSLYLNAYSFPIISIVTEKNSKNLDLGDIYFCKKHAAVIGIILVDVPFMILRLYFLAFYFSNVHFQPLLIKNICFIPIKYITIKHCNLVFEKLRKNIDHSEDTAISAGIRGGISNVISSGNNGGMNRGSIDGSFVGSNGGSNATRNGSNNDNNSSGGNSNNFPNENNNECAKSGNSLVPYSIRNGNQSNFMNRSCIHKKKSFLSLNDILNNSIDLRSLYSLKNETEIVLHDGGNNIINGSNNTKKKLTSTSNVKFEDSTNIVDISNHYNGSKTYLREYFEIMLESQLLNHRKLNINKNKIGKKYIMNKLMYTNVSNNERYHCYLDDSLKVTYLNQIRLMIPYIIYCLGKIAMSIVIYFFYTHIDIHDLKIILTQSNMYFKLFEHNNIIFVVSFSIILGNSIISFFSSIFLSSFVEVVFFTVFIFVKCVSDFLFLFLLVHNKVFEICLKNMNQSEKYAPYFYLIFAVIPSFKIIKNIYIFLCSLSGRQFIGYIIRPLMNEKNNSKLPNFLNIKEYNNNISQNITYLNEEYNLFNNNELNSEKFNFKGDYKGFISIASLLIYINTKHMHGLSSLSILIIGNNFIKNLRLNYHLRNTHLLLISLTTFIRFSLLLFMYIHYKAITTSYQYVMYFYYAIISVFLVDALFKCFYMVISHNLRLITAYNLELKSIYEDIYFNNKWKKENAKYCLKHLYKKYQMNRFYYNNIPLFS</sequence>
<dbReference type="Proteomes" id="UP000219799">
    <property type="component" value="Chromosome 4"/>
</dbReference>
<dbReference type="Pfam" id="PF14997">
    <property type="entry name" value="CECR6_TMEM121"/>
    <property type="match status" value="1"/>
</dbReference>
<feature type="transmembrane region" description="Helical" evidence="3">
    <location>
        <begin position="526"/>
        <end position="547"/>
    </location>
</feature>
<evidence type="ECO:0000313" key="5">
    <source>
        <dbReference type="Proteomes" id="UP000219799"/>
    </source>
</evidence>
<evidence type="ECO:0008006" key="6">
    <source>
        <dbReference type="Google" id="ProtNLM"/>
    </source>
</evidence>
<feature type="compositionally biased region" description="Low complexity" evidence="2">
    <location>
        <begin position="328"/>
        <end position="355"/>
    </location>
</feature>
<feature type="transmembrane region" description="Helical" evidence="3">
    <location>
        <begin position="12"/>
        <end position="31"/>
    </location>
</feature>
<feature type="region of interest" description="Disordered" evidence="2">
    <location>
        <begin position="327"/>
        <end position="357"/>
    </location>
</feature>
<dbReference type="AlphaFoldDB" id="A0A1C3KAG2"/>
<keyword evidence="3" id="KW-1133">Transmembrane helix</keyword>
<comment type="similarity">
    <text evidence="1">Belongs to the TMEM121 family.</text>
</comment>
<accession>A0A1C3KAG2</accession>
<feature type="transmembrane region" description="Helical" evidence="3">
    <location>
        <begin position="224"/>
        <end position="247"/>
    </location>
</feature>
<name>A0A1C3KAG2_PLAMA</name>
<feature type="transmembrane region" description="Helical" evidence="3">
    <location>
        <begin position="646"/>
        <end position="667"/>
    </location>
</feature>
<feature type="transmembrane region" description="Helical" evidence="3">
    <location>
        <begin position="816"/>
        <end position="838"/>
    </location>
</feature>
<feature type="transmembrane region" description="Helical" evidence="3">
    <location>
        <begin position="781"/>
        <end position="804"/>
    </location>
</feature>
<feature type="transmembrane region" description="Helical" evidence="3">
    <location>
        <begin position="603"/>
        <end position="625"/>
    </location>
</feature>
<feature type="transmembrane region" description="Helical" evidence="3">
    <location>
        <begin position="37"/>
        <end position="54"/>
    </location>
</feature>
<gene>
    <name evidence="4" type="primary">PmlGA01_040007800</name>
    <name evidence="4" type="ORF">PMLGA01_040007800</name>
</gene>
<protein>
    <recommendedName>
        <fullName evidence="6">TMEM121 domain-containing protein</fullName>
    </recommendedName>
</protein>
<proteinExistence type="inferred from homology"/>
<feature type="transmembrane region" description="Helical" evidence="3">
    <location>
        <begin position="106"/>
        <end position="126"/>
    </location>
</feature>
<evidence type="ECO:0000256" key="1">
    <source>
        <dbReference type="ARBA" id="ARBA00007711"/>
    </source>
</evidence>
<evidence type="ECO:0000256" key="2">
    <source>
        <dbReference type="SAM" id="MobiDB-lite"/>
    </source>
</evidence>
<evidence type="ECO:0000256" key="3">
    <source>
        <dbReference type="SAM" id="Phobius"/>
    </source>
</evidence>
<feature type="transmembrane region" description="Helical" evidence="3">
    <location>
        <begin position="574"/>
        <end position="597"/>
    </location>
</feature>
<keyword evidence="3" id="KW-0812">Transmembrane</keyword>
<organism evidence="4 5">
    <name type="scientific">Plasmodium malariae</name>
    <dbReference type="NCBI Taxonomy" id="5858"/>
    <lineage>
        <taxon>Eukaryota</taxon>
        <taxon>Sar</taxon>
        <taxon>Alveolata</taxon>
        <taxon>Apicomplexa</taxon>
        <taxon>Aconoidasida</taxon>
        <taxon>Haemosporida</taxon>
        <taxon>Plasmodiidae</taxon>
        <taxon>Plasmodium</taxon>
        <taxon>Plasmodium (Plasmodium)</taxon>
    </lineage>
</organism>
<dbReference type="InterPro" id="IPR032776">
    <property type="entry name" value="CECR6/TMEM121"/>
</dbReference>
<feature type="transmembrane region" description="Helical" evidence="3">
    <location>
        <begin position="146"/>
        <end position="171"/>
    </location>
</feature>
<dbReference type="EMBL" id="LT594492">
    <property type="protein sequence ID" value="SBT70534.1"/>
    <property type="molecule type" value="Genomic_DNA"/>
</dbReference>